<accession>A0AAV6UYN9</accession>
<evidence type="ECO:0000256" key="1">
    <source>
        <dbReference type="ARBA" id="ARBA00004370"/>
    </source>
</evidence>
<evidence type="ECO:0000256" key="2">
    <source>
        <dbReference type="ARBA" id="ARBA00022692"/>
    </source>
</evidence>
<organism evidence="7 8">
    <name type="scientific">Oedothorax gibbosus</name>
    <dbReference type="NCBI Taxonomy" id="931172"/>
    <lineage>
        <taxon>Eukaryota</taxon>
        <taxon>Metazoa</taxon>
        <taxon>Ecdysozoa</taxon>
        <taxon>Arthropoda</taxon>
        <taxon>Chelicerata</taxon>
        <taxon>Arachnida</taxon>
        <taxon>Araneae</taxon>
        <taxon>Araneomorphae</taxon>
        <taxon>Entelegynae</taxon>
        <taxon>Araneoidea</taxon>
        <taxon>Linyphiidae</taxon>
        <taxon>Erigoninae</taxon>
        <taxon>Oedothorax</taxon>
    </lineage>
</organism>
<evidence type="ECO:0000256" key="3">
    <source>
        <dbReference type="ARBA" id="ARBA00022989"/>
    </source>
</evidence>
<dbReference type="Proteomes" id="UP000827092">
    <property type="component" value="Unassembled WGS sequence"/>
</dbReference>
<dbReference type="InterPro" id="IPR001828">
    <property type="entry name" value="ANF_lig-bd_rcpt"/>
</dbReference>
<evidence type="ECO:0000313" key="7">
    <source>
        <dbReference type="EMBL" id="KAG8189456.1"/>
    </source>
</evidence>
<dbReference type="InterPro" id="IPR052612">
    <property type="entry name" value="ANP_Clearance_Receptor"/>
</dbReference>
<feature type="domain" description="Receptor ligand binding region" evidence="6">
    <location>
        <begin position="61"/>
        <end position="156"/>
    </location>
</feature>
<name>A0AAV6UYN9_9ARAC</name>
<dbReference type="GO" id="GO:0038023">
    <property type="term" value="F:signaling receptor activity"/>
    <property type="evidence" value="ECO:0007669"/>
    <property type="project" value="TreeGrafter"/>
</dbReference>
<dbReference type="Pfam" id="PF01094">
    <property type="entry name" value="ANF_receptor"/>
    <property type="match status" value="1"/>
</dbReference>
<evidence type="ECO:0000313" key="8">
    <source>
        <dbReference type="Proteomes" id="UP000827092"/>
    </source>
</evidence>
<evidence type="ECO:0000256" key="4">
    <source>
        <dbReference type="ARBA" id="ARBA00023136"/>
    </source>
</evidence>
<comment type="subcellular location">
    <subcellularLocation>
        <location evidence="1">Membrane</location>
    </subcellularLocation>
</comment>
<gene>
    <name evidence="7" type="ORF">JTE90_012526</name>
</gene>
<dbReference type="AlphaFoldDB" id="A0AAV6UYN9"/>
<protein>
    <recommendedName>
        <fullName evidence="6">Receptor ligand binding region domain-containing protein</fullName>
    </recommendedName>
</protein>
<dbReference type="Gene3D" id="3.40.50.2300">
    <property type="match status" value="3"/>
</dbReference>
<dbReference type="InterPro" id="IPR028082">
    <property type="entry name" value="Peripla_BP_I"/>
</dbReference>
<dbReference type="GO" id="GO:0017046">
    <property type="term" value="F:peptide hormone binding"/>
    <property type="evidence" value="ECO:0007669"/>
    <property type="project" value="TreeGrafter"/>
</dbReference>
<keyword evidence="3 5" id="KW-1133">Transmembrane helix</keyword>
<comment type="caution">
    <text evidence="7">The sequence shown here is derived from an EMBL/GenBank/DDBJ whole genome shotgun (WGS) entry which is preliminary data.</text>
</comment>
<evidence type="ECO:0000256" key="5">
    <source>
        <dbReference type="SAM" id="Phobius"/>
    </source>
</evidence>
<keyword evidence="4 5" id="KW-0472">Membrane</keyword>
<dbReference type="PANTHER" id="PTHR44755">
    <property type="entry name" value="NATRIURETIC PEPTIDE RECEPTOR 3-RELATED"/>
    <property type="match status" value="1"/>
</dbReference>
<sequence length="400" mass="44498">MTRSTRTKLLYTIAIINILLVLTNTTTTANDSSVIKLAVLAPSDENSPYALHKIVPAVLYAVRTTLRTARMDVIYRDTECSSTTGPLAAISLQTSGLADMFLGPLCPYVLAPVARYSAVWGLPILTASGQVDSFDNKDQYKTMTRMNGSYSQIGAIFLQRHRVFIHYWTSDCDIFANLRTCGHVFGAVVPLCAGTGGYRYSAVWGLPILTASGQVDSFDNKDQYKTMTRMNGSYSQIGAIFLQRHRVFIHYWTSDCDIFANLRTCGHVFGAVVPLCAGTGGYRYSAVWGLPILTASGQVDSFDNKDQYKTMTRMNGSYSQIGAIFLQVLRRFGWGVLALFFHNSDDRSVGNSDCYFTLGPVYVSLGKKSFFKEFDEANKDNNYAEMLKEISQHARGKRFF</sequence>
<dbReference type="EMBL" id="JAFNEN010000215">
    <property type="protein sequence ID" value="KAG8189456.1"/>
    <property type="molecule type" value="Genomic_DNA"/>
</dbReference>
<proteinExistence type="predicted"/>
<dbReference type="GO" id="GO:0007165">
    <property type="term" value="P:signal transduction"/>
    <property type="evidence" value="ECO:0007669"/>
    <property type="project" value="TreeGrafter"/>
</dbReference>
<evidence type="ECO:0000259" key="6">
    <source>
        <dbReference type="Pfam" id="PF01094"/>
    </source>
</evidence>
<dbReference type="SUPFAM" id="SSF53822">
    <property type="entry name" value="Periplasmic binding protein-like I"/>
    <property type="match status" value="3"/>
</dbReference>
<dbReference type="PANTHER" id="PTHR44755:SF11">
    <property type="entry name" value="ATRIAL NATRIURETIC PEPTIDE RECEPTOR 3 ISOFORM X1"/>
    <property type="match status" value="1"/>
</dbReference>
<feature type="transmembrane region" description="Helical" evidence="5">
    <location>
        <begin position="9"/>
        <end position="27"/>
    </location>
</feature>
<reference evidence="7 8" key="1">
    <citation type="journal article" date="2022" name="Nat. Ecol. Evol.">
        <title>A masculinizing supergene underlies an exaggerated male reproductive morph in a spider.</title>
        <authorList>
            <person name="Hendrickx F."/>
            <person name="De Corte Z."/>
            <person name="Sonet G."/>
            <person name="Van Belleghem S.M."/>
            <person name="Kostlbacher S."/>
            <person name="Vangestel C."/>
        </authorList>
    </citation>
    <scope>NUCLEOTIDE SEQUENCE [LARGE SCALE GENOMIC DNA]</scope>
    <source>
        <strain evidence="7">W744_W776</strain>
    </source>
</reference>
<keyword evidence="2 5" id="KW-0812">Transmembrane</keyword>
<dbReference type="GO" id="GO:0016020">
    <property type="term" value="C:membrane"/>
    <property type="evidence" value="ECO:0007669"/>
    <property type="project" value="UniProtKB-SubCell"/>
</dbReference>
<keyword evidence="8" id="KW-1185">Reference proteome</keyword>